<dbReference type="Proteomes" id="UP000053413">
    <property type="component" value="Unassembled WGS sequence"/>
</dbReference>
<dbReference type="Pfam" id="PF11731">
    <property type="entry name" value="Cdd1"/>
    <property type="match status" value="1"/>
</dbReference>
<dbReference type="GeneID" id="97435437"/>
<organism evidence="1 2">
    <name type="scientific">Streptomyces violaceusniger</name>
    <dbReference type="NCBI Taxonomy" id="68280"/>
    <lineage>
        <taxon>Bacteria</taxon>
        <taxon>Bacillati</taxon>
        <taxon>Actinomycetota</taxon>
        <taxon>Actinomycetes</taxon>
        <taxon>Kitasatosporales</taxon>
        <taxon>Streptomycetaceae</taxon>
        <taxon>Streptomyces</taxon>
        <taxon>Streptomyces violaceusniger group</taxon>
    </lineage>
</organism>
<dbReference type="RefSeq" id="WP_059145788.1">
    <property type="nucleotide sequence ID" value="NZ_JBFAXP010000005.1"/>
</dbReference>
<protein>
    <recommendedName>
        <fullName evidence="3">Pathogenicity locus</fullName>
    </recommendedName>
</protein>
<evidence type="ECO:0000313" key="1">
    <source>
        <dbReference type="EMBL" id="KUL52705.1"/>
    </source>
</evidence>
<dbReference type="InterPro" id="IPR021725">
    <property type="entry name" value="Cdd1"/>
</dbReference>
<dbReference type="AlphaFoldDB" id="A0A0X3W709"/>
<reference evidence="2" key="1">
    <citation type="submission" date="2015-10" db="EMBL/GenBank/DDBJ databases">
        <authorList>
            <person name="Ju K.-S."/>
            <person name="Doroghazi J.R."/>
            <person name="Metcalf W.W."/>
        </authorList>
    </citation>
    <scope>NUCLEOTIDE SEQUENCE [LARGE SCALE GENOMIC DNA]</scope>
    <source>
        <strain evidence="2">NRRL F-8817</strain>
    </source>
</reference>
<gene>
    <name evidence="1" type="ORF">ADL28_23820</name>
</gene>
<evidence type="ECO:0008006" key="3">
    <source>
        <dbReference type="Google" id="ProtNLM"/>
    </source>
</evidence>
<dbReference type="Gene3D" id="1.10.150.20">
    <property type="entry name" value="5' to 3' exonuclease, C-terminal subdomain"/>
    <property type="match status" value="1"/>
</dbReference>
<name>A0A0X3W709_STRVO</name>
<accession>A0A0X3W709</accession>
<proteinExistence type="predicted"/>
<dbReference type="EMBL" id="LLZJ01000310">
    <property type="protein sequence ID" value="KUL52705.1"/>
    <property type="molecule type" value="Genomic_DNA"/>
</dbReference>
<dbReference type="OrthoDB" id="7173324at2"/>
<evidence type="ECO:0000313" key="2">
    <source>
        <dbReference type="Proteomes" id="UP000053413"/>
    </source>
</evidence>
<comment type="caution">
    <text evidence="1">The sequence shown here is derived from an EMBL/GenBank/DDBJ whole genome shotgun (WGS) entry which is preliminary data.</text>
</comment>
<sequence length="85" mass="9918">MESDLRQIPGVGKAVEGDLHGMGIHRVEELVGQDPEELYDRLMLEQGAYVDRCMLYVFRCAVYYAEGGREPEKLRWWNWKDSKTP</sequence>